<evidence type="ECO:0000313" key="1">
    <source>
        <dbReference type="EMBL" id="EQK39830.1"/>
    </source>
</evidence>
<proteinExistence type="predicted"/>
<dbReference type="EMBL" id="AVNC01000023">
    <property type="protein sequence ID" value="EQK39830.1"/>
    <property type="molecule type" value="Genomic_DNA"/>
</dbReference>
<accession>T4VFD7</accession>
<reference evidence="1 2" key="1">
    <citation type="submission" date="2013-06" db="EMBL/GenBank/DDBJ databases">
        <authorList>
            <person name="Walk S."/>
            <person name="Aronoff D."/>
            <person name="Young V.Y."/>
            <person name="Marsh J."/>
            <person name="Harrison L."/>
            <person name="Daugherty S.C."/>
            <person name="Shefchek K.A."/>
            <person name="Hine E.E."/>
            <person name="Tallon L.J."/>
            <person name="Sadzewicz L.K."/>
            <person name="Rasko D.A."/>
        </authorList>
    </citation>
    <scope>NUCLEOTIDE SEQUENCE [LARGE SCALE GENOMIC DNA]</scope>
    <source>
        <strain evidence="1 2">ATCC 638</strain>
    </source>
</reference>
<gene>
    <name evidence="1" type="ORF">C672_3618</name>
</gene>
<protein>
    <submittedName>
        <fullName evidence="1">Uncharacterized protein</fullName>
    </submittedName>
</protein>
<dbReference type="PATRIC" id="fig|1233171.3.peg.3485"/>
<sequence>MLDIFKLKDEKKEDRSHQDNFYSTSSYNNEFQYCRVCGKHQRFEYDRCSVCKSN</sequence>
<evidence type="ECO:0000313" key="2">
    <source>
        <dbReference type="Proteomes" id="UP000015688"/>
    </source>
</evidence>
<name>T4VFD7_PARBF</name>
<dbReference type="AlphaFoldDB" id="T4VFD7"/>
<organism evidence="1 2">
    <name type="scientific">Paraclostridium bifermentans ATCC 638 = DSM 14991</name>
    <dbReference type="NCBI Taxonomy" id="1233171"/>
    <lineage>
        <taxon>Bacteria</taxon>
        <taxon>Bacillati</taxon>
        <taxon>Bacillota</taxon>
        <taxon>Clostridia</taxon>
        <taxon>Peptostreptococcales</taxon>
        <taxon>Peptostreptococcaceae</taxon>
        <taxon>Paraclostridium</taxon>
    </lineage>
</organism>
<comment type="caution">
    <text evidence="1">The sequence shown here is derived from an EMBL/GenBank/DDBJ whole genome shotgun (WGS) entry which is preliminary data.</text>
</comment>
<dbReference type="Proteomes" id="UP000015688">
    <property type="component" value="Unassembled WGS sequence"/>
</dbReference>
<dbReference type="RefSeq" id="WP_021434585.1">
    <property type="nucleotide sequence ID" value="NZ_AVNC01000023.1"/>
</dbReference>